<protein>
    <submittedName>
        <fullName evidence="1">Uncharacterized protein</fullName>
    </submittedName>
</protein>
<dbReference type="EMBL" id="MWQN01000001">
    <property type="protein sequence ID" value="OPC79948.1"/>
    <property type="molecule type" value="Genomic_DNA"/>
</dbReference>
<organism evidence="1 2">
    <name type="scientific">Embleya scabrispora</name>
    <dbReference type="NCBI Taxonomy" id="159449"/>
    <lineage>
        <taxon>Bacteria</taxon>
        <taxon>Bacillati</taxon>
        <taxon>Actinomycetota</taxon>
        <taxon>Actinomycetes</taxon>
        <taxon>Kitasatosporales</taxon>
        <taxon>Streptomycetaceae</taxon>
        <taxon>Embleya</taxon>
    </lineage>
</organism>
<dbReference type="Proteomes" id="UP000190037">
    <property type="component" value="Unassembled WGS sequence"/>
</dbReference>
<keyword evidence="2" id="KW-1185">Reference proteome</keyword>
<gene>
    <name evidence="1" type="ORF">B4N89_02400</name>
</gene>
<dbReference type="RefSeq" id="WP_078974215.1">
    <property type="nucleotide sequence ID" value="NZ_MWQN01000001.1"/>
</dbReference>
<evidence type="ECO:0000313" key="2">
    <source>
        <dbReference type="Proteomes" id="UP000190037"/>
    </source>
</evidence>
<accession>A0A1T3NT09</accession>
<proteinExistence type="predicted"/>
<sequence>MTTPRILPLDALREAILAEGGTWTPRRAVDVFADTDRVPNTQRTRRMLDSIAAEGILAAQPDRTYELTDQAALACEYHWLVTLQWTSASGTRVTTVDGTYVAAPRATRAQVVTAVLTRAADTADAPDGAAVLFLSVEPNTAG</sequence>
<dbReference type="OrthoDB" id="4249164at2"/>
<comment type="caution">
    <text evidence="1">The sequence shown here is derived from an EMBL/GenBank/DDBJ whole genome shotgun (WGS) entry which is preliminary data.</text>
</comment>
<reference evidence="1 2" key="1">
    <citation type="submission" date="2017-03" db="EMBL/GenBank/DDBJ databases">
        <title>Draft genome sequence of Streptomyces scabrisporus NF3, endophyte isolated from Amphipterygium adstringens.</title>
        <authorList>
            <person name="Vazquez M."/>
            <person name="Ceapa C.D."/>
            <person name="Rodriguez Luna D."/>
            <person name="Sanchez Esquivel S."/>
        </authorList>
    </citation>
    <scope>NUCLEOTIDE SEQUENCE [LARGE SCALE GENOMIC DNA]</scope>
    <source>
        <strain evidence="1 2">NF3</strain>
    </source>
</reference>
<evidence type="ECO:0000313" key="1">
    <source>
        <dbReference type="EMBL" id="OPC79948.1"/>
    </source>
</evidence>
<dbReference type="AlphaFoldDB" id="A0A1T3NT09"/>
<name>A0A1T3NT09_9ACTN</name>